<gene>
    <name evidence="2" type="ORF">CMN54_03410</name>
</gene>
<sequence length="69" mass="7723">MIRIITGQQLSSAAAYTIYRRLKQNFEDSVIAPTIILCSFREQLLACGLSNAKPQYIALIAKHLMNIPT</sequence>
<protein>
    <recommendedName>
        <fullName evidence="1">HhH-GPD domain-containing protein</fullName>
    </recommendedName>
</protein>
<dbReference type="SUPFAM" id="SSF48150">
    <property type="entry name" value="DNA-glycosylase"/>
    <property type="match status" value="1"/>
</dbReference>
<evidence type="ECO:0000259" key="1">
    <source>
        <dbReference type="Pfam" id="PF00730"/>
    </source>
</evidence>
<evidence type="ECO:0000313" key="3">
    <source>
        <dbReference type="Proteomes" id="UP000226525"/>
    </source>
</evidence>
<organism evidence="2 3">
    <name type="scientific">SAR324 cluster bacterium</name>
    <dbReference type="NCBI Taxonomy" id="2024889"/>
    <lineage>
        <taxon>Bacteria</taxon>
        <taxon>Deltaproteobacteria</taxon>
        <taxon>SAR324 cluster</taxon>
    </lineage>
</organism>
<accession>A0A2D6YH51</accession>
<dbReference type="GO" id="GO:0006284">
    <property type="term" value="P:base-excision repair"/>
    <property type="evidence" value="ECO:0007669"/>
    <property type="project" value="InterPro"/>
</dbReference>
<evidence type="ECO:0000313" key="2">
    <source>
        <dbReference type="EMBL" id="MAH62494.1"/>
    </source>
</evidence>
<dbReference type="AlphaFoldDB" id="A0A2D6YH51"/>
<dbReference type="EMBL" id="NZEX01000035">
    <property type="protein sequence ID" value="MAH62494.1"/>
    <property type="molecule type" value="Genomic_DNA"/>
</dbReference>
<dbReference type="Pfam" id="PF00730">
    <property type="entry name" value="HhH-GPD"/>
    <property type="match status" value="1"/>
</dbReference>
<dbReference type="InterPro" id="IPR011257">
    <property type="entry name" value="DNA_glycosylase"/>
</dbReference>
<reference evidence="3" key="1">
    <citation type="submission" date="2017-09" db="EMBL/GenBank/DDBJ databases">
        <title>The Reconstruction of 2,631 Draft Metagenome-Assembled Genomes from the Global Oceans.</title>
        <authorList>
            <person name="Tully B.J."/>
            <person name="Graham E.D."/>
            <person name="Heidelberg J.F."/>
        </authorList>
    </citation>
    <scope>NUCLEOTIDE SEQUENCE [LARGE SCALE GENOMIC DNA]</scope>
</reference>
<dbReference type="Proteomes" id="UP000226525">
    <property type="component" value="Unassembled WGS sequence"/>
</dbReference>
<proteinExistence type="predicted"/>
<name>A0A2D6YH51_9DELT</name>
<dbReference type="Gene3D" id="1.10.340.30">
    <property type="entry name" value="Hypothetical protein, domain 2"/>
    <property type="match status" value="1"/>
</dbReference>
<dbReference type="GO" id="GO:0003824">
    <property type="term" value="F:catalytic activity"/>
    <property type="evidence" value="ECO:0007669"/>
    <property type="project" value="InterPro"/>
</dbReference>
<comment type="caution">
    <text evidence="2">The sequence shown here is derived from an EMBL/GenBank/DDBJ whole genome shotgun (WGS) entry which is preliminary data.</text>
</comment>
<feature type="domain" description="HhH-GPD" evidence="1">
    <location>
        <begin position="2"/>
        <end position="64"/>
    </location>
</feature>
<dbReference type="InterPro" id="IPR003265">
    <property type="entry name" value="HhH-GPD_domain"/>
</dbReference>